<dbReference type="Pfam" id="PF00366">
    <property type="entry name" value="Ribosomal_S17"/>
    <property type="match status" value="1"/>
</dbReference>
<keyword evidence="9" id="KW-1185">Reference proteome</keyword>
<evidence type="ECO:0000256" key="4">
    <source>
        <dbReference type="ARBA" id="ARBA00022980"/>
    </source>
</evidence>
<dbReference type="Gene3D" id="2.40.50.140">
    <property type="entry name" value="Nucleic acid-binding proteins"/>
    <property type="match status" value="1"/>
</dbReference>
<comment type="subunit">
    <text evidence="6">Part of the 30S ribosomal subunit.</text>
</comment>
<gene>
    <name evidence="6 8" type="primary">rpsQ</name>
    <name evidence="8" type="ORF">CA12_21380</name>
</gene>
<dbReference type="GO" id="GO:0003735">
    <property type="term" value="F:structural constituent of ribosome"/>
    <property type="evidence" value="ECO:0007669"/>
    <property type="project" value="InterPro"/>
</dbReference>
<dbReference type="EMBL" id="CP036265">
    <property type="protein sequence ID" value="QDT16040.1"/>
    <property type="molecule type" value="Genomic_DNA"/>
</dbReference>
<dbReference type="KEGG" id="acaf:CA12_21380"/>
<evidence type="ECO:0000256" key="3">
    <source>
        <dbReference type="ARBA" id="ARBA00022884"/>
    </source>
</evidence>
<keyword evidence="3 6" id="KW-0694">RNA-binding</keyword>
<dbReference type="PANTHER" id="PTHR10744:SF1">
    <property type="entry name" value="SMALL RIBOSOMAL SUBUNIT PROTEIN US17M"/>
    <property type="match status" value="1"/>
</dbReference>
<organism evidence="8 9">
    <name type="scientific">Alienimonas californiensis</name>
    <dbReference type="NCBI Taxonomy" id="2527989"/>
    <lineage>
        <taxon>Bacteria</taxon>
        <taxon>Pseudomonadati</taxon>
        <taxon>Planctomycetota</taxon>
        <taxon>Planctomycetia</taxon>
        <taxon>Planctomycetales</taxon>
        <taxon>Planctomycetaceae</taxon>
        <taxon>Alienimonas</taxon>
    </lineage>
</organism>
<dbReference type="GO" id="GO:0022627">
    <property type="term" value="C:cytosolic small ribosomal subunit"/>
    <property type="evidence" value="ECO:0007669"/>
    <property type="project" value="TreeGrafter"/>
</dbReference>
<reference evidence="8 9" key="1">
    <citation type="submission" date="2019-02" db="EMBL/GenBank/DDBJ databases">
        <title>Deep-cultivation of Planctomycetes and their phenomic and genomic characterization uncovers novel biology.</title>
        <authorList>
            <person name="Wiegand S."/>
            <person name="Jogler M."/>
            <person name="Boedeker C."/>
            <person name="Pinto D."/>
            <person name="Vollmers J."/>
            <person name="Rivas-Marin E."/>
            <person name="Kohn T."/>
            <person name="Peeters S.H."/>
            <person name="Heuer A."/>
            <person name="Rast P."/>
            <person name="Oberbeckmann S."/>
            <person name="Bunk B."/>
            <person name="Jeske O."/>
            <person name="Meyerdierks A."/>
            <person name="Storesund J.E."/>
            <person name="Kallscheuer N."/>
            <person name="Luecker S."/>
            <person name="Lage O.M."/>
            <person name="Pohl T."/>
            <person name="Merkel B.J."/>
            <person name="Hornburger P."/>
            <person name="Mueller R.-W."/>
            <person name="Bruemmer F."/>
            <person name="Labrenz M."/>
            <person name="Spormann A.M."/>
            <person name="Op den Camp H."/>
            <person name="Overmann J."/>
            <person name="Amann R."/>
            <person name="Jetten M.S.M."/>
            <person name="Mascher T."/>
            <person name="Medema M.H."/>
            <person name="Devos D.P."/>
            <person name="Kaster A.-K."/>
            <person name="Ovreas L."/>
            <person name="Rohde M."/>
            <person name="Galperin M.Y."/>
            <person name="Jogler C."/>
        </authorList>
    </citation>
    <scope>NUCLEOTIDE SEQUENCE [LARGE SCALE GENOMIC DNA]</scope>
    <source>
        <strain evidence="8 9">CA12</strain>
    </source>
</reference>
<keyword evidence="2 6" id="KW-0699">rRNA-binding</keyword>
<proteinExistence type="inferred from homology"/>
<dbReference type="SUPFAM" id="SSF50249">
    <property type="entry name" value="Nucleic acid-binding proteins"/>
    <property type="match status" value="1"/>
</dbReference>
<dbReference type="OrthoDB" id="9811714at2"/>
<protein>
    <recommendedName>
        <fullName evidence="6">Small ribosomal subunit protein uS17</fullName>
    </recommendedName>
</protein>
<dbReference type="InterPro" id="IPR019984">
    <property type="entry name" value="Ribosomal_uS17_bact/chlr"/>
</dbReference>
<evidence type="ECO:0000313" key="9">
    <source>
        <dbReference type="Proteomes" id="UP000318741"/>
    </source>
</evidence>
<dbReference type="GO" id="GO:0019843">
    <property type="term" value="F:rRNA binding"/>
    <property type="evidence" value="ECO:0007669"/>
    <property type="project" value="UniProtKB-UniRule"/>
</dbReference>
<dbReference type="InterPro" id="IPR012340">
    <property type="entry name" value="NA-bd_OB-fold"/>
</dbReference>
<dbReference type="Proteomes" id="UP000318741">
    <property type="component" value="Chromosome"/>
</dbReference>
<dbReference type="PANTHER" id="PTHR10744">
    <property type="entry name" value="40S RIBOSOMAL PROTEIN S11 FAMILY MEMBER"/>
    <property type="match status" value="1"/>
</dbReference>
<feature type="compositionally biased region" description="Low complexity" evidence="7">
    <location>
        <begin position="97"/>
        <end position="106"/>
    </location>
</feature>
<dbReference type="AlphaFoldDB" id="A0A517P9J2"/>
<dbReference type="CDD" id="cd00364">
    <property type="entry name" value="Ribosomal_uS17"/>
    <property type="match status" value="1"/>
</dbReference>
<sequence>MKTRLRGTVTSDANAKTLKVEVQRRYRHQKYGKIVRGRTVCHTHDPHERGKLGDVVEIIECKPHSKLKRWELVRVVQASDEVAVKASLETEADVPEATGAAAGHSAAQDDQPVESPEGLTEPPTGEAEAAAKPEGLA</sequence>
<dbReference type="HAMAP" id="MF_01345_B">
    <property type="entry name" value="Ribosomal_uS17_B"/>
    <property type="match status" value="1"/>
</dbReference>
<name>A0A517P9J2_9PLAN</name>
<comment type="function">
    <text evidence="6">One of the primary rRNA binding proteins, it binds specifically to the 5'-end of 16S ribosomal RNA.</text>
</comment>
<evidence type="ECO:0000256" key="6">
    <source>
        <dbReference type="HAMAP-Rule" id="MF_01345"/>
    </source>
</evidence>
<dbReference type="RefSeq" id="WP_145358918.1">
    <property type="nucleotide sequence ID" value="NZ_CP036265.1"/>
</dbReference>
<evidence type="ECO:0000256" key="2">
    <source>
        <dbReference type="ARBA" id="ARBA00022730"/>
    </source>
</evidence>
<keyword evidence="4 6" id="KW-0689">Ribosomal protein</keyword>
<feature type="region of interest" description="Disordered" evidence="7">
    <location>
        <begin position="89"/>
        <end position="137"/>
    </location>
</feature>
<evidence type="ECO:0000256" key="1">
    <source>
        <dbReference type="ARBA" id="ARBA00010254"/>
    </source>
</evidence>
<evidence type="ECO:0000256" key="5">
    <source>
        <dbReference type="ARBA" id="ARBA00023274"/>
    </source>
</evidence>
<comment type="similarity">
    <text evidence="1 6">Belongs to the universal ribosomal protein uS17 family.</text>
</comment>
<evidence type="ECO:0000256" key="7">
    <source>
        <dbReference type="SAM" id="MobiDB-lite"/>
    </source>
</evidence>
<dbReference type="NCBIfam" id="NF004123">
    <property type="entry name" value="PRK05610.1"/>
    <property type="match status" value="1"/>
</dbReference>
<evidence type="ECO:0000313" key="8">
    <source>
        <dbReference type="EMBL" id="QDT16040.1"/>
    </source>
</evidence>
<dbReference type="InterPro" id="IPR000266">
    <property type="entry name" value="Ribosomal_uS17"/>
</dbReference>
<keyword evidence="5 6" id="KW-0687">Ribonucleoprotein</keyword>
<feature type="compositionally biased region" description="Low complexity" evidence="7">
    <location>
        <begin position="119"/>
        <end position="137"/>
    </location>
</feature>
<dbReference type="PRINTS" id="PR00973">
    <property type="entry name" value="RIBOSOMALS17"/>
</dbReference>
<accession>A0A517P9J2</accession>
<dbReference type="GO" id="GO:0006412">
    <property type="term" value="P:translation"/>
    <property type="evidence" value="ECO:0007669"/>
    <property type="project" value="UniProtKB-UniRule"/>
</dbReference>